<evidence type="ECO:0000259" key="18">
    <source>
        <dbReference type="Pfam" id="PF07992"/>
    </source>
</evidence>
<dbReference type="PIRSF" id="PIRSF000350">
    <property type="entry name" value="Mercury_reductase_MerA"/>
    <property type="match status" value="1"/>
</dbReference>
<dbReference type="GO" id="GO:0004148">
    <property type="term" value="F:dihydrolipoyl dehydrogenase (NADH) activity"/>
    <property type="evidence" value="ECO:0007669"/>
    <property type="project" value="UniProtKB-EC"/>
</dbReference>
<feature type="active site" description="Proton acceptor" evidence="13">
    <location>
        <position position="472"/>
    </location>
</feature>
<keyword evidence="9 14" id="KW-0520">NAD</keyword>
<evidence type="ECO:0000256" key="14">
    <source>
        <dbReference type="PIRSR" id="PIRSR000350-3"/>
    </source>
</evidence>
<dbReference type="Gene3D" id="3.30.390.30">
    <property type="match status" value="1"/>
</dbReference>
<feature type="domain" description="FAD/NAD(P)-binding" evidence="18">
    <location>
        <begin position="42"/>
        <end position="354"/>
    </location>
</feature>
<keyword evidence="11 16" id="KW-0676">Redox-active center</keyword>
<evidence type="ECO:0000259" key="17">
    <source>
        <dbReference type="Pfam" id="PF02852"/>
    </source>
</evidence>
<keyword evidence="10" id="KW-1015">Disulfide bond</keyword>
<proteinExistence type="inferred from homology"/>
<dbReference type="SUPFAM" id="SSF51905">
    <property type="entry name" value="FAD/NAD(P)-binding domain"/>
    <property type="match status" value="1"/>
</dbReference>
<keyword evidence="14" id="KW-0547">Nucleotide-binding</keyword>
<evidence type="ECO:0000256" key="3">
    <source>
        <dbReference type="ARBA" id="ARBA00012608"/>
    </source>
</evidence>
<evidence type="ECO:0000256" key="15">
    <source>
        <dbReference type="PIRSR" id="PIRSR000350-4"/>
    </source>
</evidence>
<dbReference type="PRINTS" id="PR00411">
    <property type="entry name" value="PNDRDTASEI"/>
</dbReference>
<dbReference type="Proteomes" id="UP000617734">
    <property type="component" value="Unassembled WGS sequence"/>
</dbReference>
<evidence type="ECO:0000256" key="5">
    <source>
        <dbReference type="ARBA" id="ARBA00022490"/>
    </source>
</evidence>
<dbReference type="Gene3D" id="3.50.50.60">
    <property type="entry name" value="FAD/NAD(P)-binding domain"/>
    <property type="match status" value="2"/>
</dbReference>
<evidence type="ECO:0000313" key="20">
    <source>
        <dbReference type="Proteomes" id="UP000617734"/>
    </source>
</evidence>
<reference evidence="19" key="2">
    <citation type="submission" date="2020-09" db="EMBL/GenBank/DDBJ databases">
        <authorList>
            <person name="Sun Q."/>
            <person name="Ohkuma M."/>
        </authorList>
    </citation>
    <scope>NUCLEOTIDE SEQUENCE</scope>
    <source>
        <strain evidence="19">JCM 4646</strain>
    </source>
</reference>
<evidence type="ECO:0000256" key="9">
    <source>
        <dbReference type="ARBA" id="ARBA00023027"/>
    </source>
</evidence>
<reference evidence="19" key="1">
    <citation type="journal article" date="2014" name="Int. J. Syst. Evol. Microbiol.">
        <title>Complete genome sequence of Corynebacterium casei LMG S-19264T (=DSM 44701T), isolated from a smear-ripened cheese.</title>
        <authorList>
            <consortium name="US DOE Joint Genome Institute (JGI-PGF)"/>
            <person name="Walter F."/>
            <person name="Albersmeier A."/>
            <person name="Kalinowski J."/>
            <person name="Ruckert C."/>
        </authorList>
    </citation>
    <scope>NUCLEOTIDE SEQUENCE</scope>
    <source>
        <strain evidence="19">JCM 4646</strain>
    </source>
</reference>
<feature type="binding site" evidence="14">
    <location>
        <position position="88"/>
    </location>
    <ligand>
        <name>FAD</name>
        <dbReference type="ChEBI" id="CHEBI:57692"/>
    </ligand>
</feature>
<feature type="binding site" evidence="14">
    <location>
        <begin position="175"/>
        <end position="177"/>
    </location>
    <ligand>
        <name>FAD</name>
        <dbReference type="ChEBI" id="CHEBI:57692"/>
    </ligand>
</feature>
<dbReference type="InterPro" id="IPR023753">
    <property type="entry name" value="FAD/NAD-binding_dom"/>
</dbReference>
<dbReference type="InterPro" id="IPR001100">
    <property type="entry name" value="Pyr_nuc-diS_OxRdtase"/>
</dbReference>
<dbReference type="PANTHER" id="PTHR22912:SF217">
    <property type="entry name" value="DIHYDROLIPOYL DEHYDROGENASE"/>
    <property type="match status" value="1"/>
</dbReference>
<evidence type="ECO:0000313" key="19">
    <source>
        <dbReference type="EMBL" id="GHH83154.1"/>
    </source>
</evidence>
<dbReference type="InterPro" id="IPR016156">
    <property type="entry name" value="FAD/NAD-linked_Rdtase_dimer_sf"/>
</dbReference>
<dbReference type="NCBIfam" id="TIGR01350">
    <property type="entry name" value="lipoamide_DH"/>
    <property type="match status" value="1"/>
</dbReference>
<dbReference type="GO" id="GO:0006103">
    <property type="term" value="P:2-oxoglutarate metabolic process"/>
    <property type="evidence" value="ECO:0007669"/>
    <property type="project" value="TreeGrafter"/>
</dbReference>
<feature type="binding site" evidence="14">
    <location>
        <position position="339"/>
    </location>
    <ligand>
        <name>FAD</name>
        <dbReference type="ChEBI" id="CHEBI:57692"/>
    </ligand>
</feature>
<keyword evidence="7 14" id="KW-0274">FAD</keyword>
<dbReference type="GO" id="GO:0005737">
    <property type="term" value="C:cytoplasm"/>
    <property type="evidence" value="ECO:0007669"/>
    <property type="project" value="UniProtKB-SubCell"/>
</dbReference>
<feature type="domain" description="Pyridine nucleotide-disulphide oxidoreductase dimerisation" evidence="17">
    <location>
        <begin position="374"/>
        <end position="482"/>
    </location>
</feature>
<protein>
    <recommendedName>
        <fullName evidence="4 16">Dihydrolipoyl dehydrogenase</fullName>
        <ecNumber evidence="3 16">1.8.1.4</ecNumber>
    </recommendedName>
</protein>
<dbReference type="AlphaFoldDB" id="A0A919L4G5"/>
<keyword evidence="5" id="KW-0963">Cytoplasm</keyword>
<evidence type="ECO:0000256" key="13">
    <source>
        <dbReference type="PIRSR" id="PIRSR000350-2"/>
    </source>
</evidence>
<comment type="similarity">
    <text evidence="2 16">Belongs to the class-I pyridine nucleotide-disulfide oxidoreductase family.</text>
</comment>
<dbReference type="PANTHER" id="PTHR22912">
    <property type="entry name" value="DISULFIDE OXIDOREDUCTASE"/>
    <property type="match status" value="1"/>
</dbReference>
<dbReference type="InterPro" id="IPR006258">
    <property type="entry name" value="Lipoamide_DH"/>
</dbReference>
<dbReference type="EMBL" id="BNBO01000063">
    <property type="protein sequence ID" value="GHH83154.1"/>
    <property type="molecule type" value="Genomic_DNA"/>
</dbReference>
<evidence type="ECO:0000256" key="1">
    <source>
        <dbReference type="ARBA" id="ARBA00004496"/>
    </source>
</evidence>
<name>A0A919L4G5_9ACTN</name>
<gene>
    <name evidence="19" type="ORF">GCM10018781_69590</name>
</gene>
<keyword evidence="8 16" id="KW-0560">Oxidoreductase</keyword>
<dbReference type="EC" id="1.8.1.4" evidence="3 16"/>
<feature type="binding site" evidence="14">
    <location>
        <begin position="212"/>
        <end position="219"/>
    </location>
    <ligand>
        <name>NAD(+)</name>
        <dbReference type="ChEBI" id="CHEBI:57540"/>
    </ligand>
</feature>
<dbReference type="InterPro" id="IPR012999">
    <property type="entry name" value="Pyr_OxRdtase_I_AS"/>
</dbReference>
<evidence type="ECO:0000256" key="8">
    <source>
        <dbReference type="ARBA" id="ARBA00023002"/>
    </source>
</evidence>
<comment type="cofactor">
    <cofactor evidence="14 16">
        <name>FAD</name>
        <dbReference type="ChEBI" id="CHEBI:57692"/>
    </cofactor>
    <text evidence="14 16">Binds 1 FAD per subunit.</text>
</comment>
<feature type="binding site" evidence="14">
    <location>
        <position position="299"/>
    </location>
    <ligand>
        <name>NAD(+)</name>
        <dbReference type="ChEBI" id="CHEBI:57540"/>
    </ligand>
</feature>
<evidence type="ECO:0000256" key="2">
    <source>
        <dbReference type="ARBA" id="ARBA00007532"/>
    </source>
</evidence>
<dbReference type="GO" id="GO:0050660">
    <property type="term" value="F:flavin adenine dinucleotide binding"/>
    <property type="evidence" value="ECO:0007669"/>
    <property type="project" value="InterPro"/>
</dbReference>
<evidence type="ECO:0000256" key="12">
    <source>
        <dbReference type="ARBA" id="ARBA00049187"/>
    </source>
</evidence>
<evidence type="ECO:0000256" key="7">
    <source>
        <dbReference type="ARBA" id="ARBA00022827"/>
    </source>
</evidence>
<comment type="miscellaneous">
    <text evidence="16">The active site is a redox-active disulfide bond.</text>
</comment>
<accession>A0A919L4G5</accession>
<keyword evidence="6 16" id="KW-0285">Flavoprotein</keyword>
<dbReference type="PRINTS" id="PR00368">
    <property type="entry name" value="FADPNR"/>
</dbReference>
<organism evidence="19 20">
    <name type="scientific">Kitasatospora indigofera</name>
    <dbReference type="NCBI Taxonomy" id="67307"/>
    <lineage>
        <taxon>Bacteria</taxon>
        <taxon>Bacillati</taxon>
        <taxon>Actinomycetota</taxon>
        <taxon>Actinomycetes</taxon>
        <taxon>Kitasatosporales</taxon>
        <taxon>Streptomycetaceae</taxon>
        <taxon>Kitasatospora</taxon>
    </lineage>
</organism>
<evidence type="ECO:0000256" key="4">
    <source>
        <dbReference type="ARBA" id="ARBA00016961"/>
    </source>
</evidence>
<dbReference type="PROSITE" id="PS00076">
    <property type="entry name" value="PYRIDINE_REDOX_1"/>
    <property type="match status" value="1"/>
</dbReference>
<evidence type="ECO:0000256" key="11">
    <source>
        <dbReference type="ARBA" id="ARBA00023284"/>
    </source>
</evidence>
<feature type="binding site" evidence="14">
    <location>
        <position position="235"/>
    </location>
    <ligand>
        <name>NAD(+)</name>
        <dbReference type="ChEBI" id="CHEBI:57540"/>
    </ligand>
</feature>
<keyword evidence="20" id="KW-1185">Reference proteome</keyword>
<comment type="subcellular location">
    <subcellularLocation>
        <location evidence="1">Cytoplasm</location>
    </subcellularLocation>
</comment>
<dbReference type="SUPFAM" id="SSF55424">
    <property type="entry name" value="FAD/NAD-linked reductases, dimerisation (C-terminal) domain"/>
    <property type="match status" value="1"/>
</dbReference>
<sequence length="495" mass="52399">MYFRHDWAPYKGFPTHRTATGPAIRTPLHGGRDVANDASTVFDVVILGGGSGGYAAALRAAQLGLSVALIEKGELGGTCLHRGCIPTKALLHAAEVADETREAADFGVLATFQGIDIKGVHKYKDDVVSGLYKGLQGLVASRKVHYITGEGKLSSQTSVDVNGQRVEGRHIVLATGSVPKSLPGLTIDGDRVISSDHALKLDRIPKSAVILGGGVIGVEFASVWKSFGVDVTIVEALPHLAPLEDENSSKLLERAFRKRGIKFELKARFSGVEYTQDGVRVSTENGKQIDADLLLVAIGRGPVSAGLGYEENGVATDRGYVLVDEYMRTNVPTISAVGDLVPTLQLAHVGFAEGILVAERLAGLKAVPIDYDGVPRVTYCNPEVASVGITEAKAVELYGKDKVVTLKYNLAGNGKSKILKTAGEIKLVQVKDGAVVGVHMVGARMGEQVGEAQLIYNWEALPAEVAQLIHAHPSQSEALGEAHLALAGKPLHAHD</sequence>
<dbReference type="Pfam" id="PF02852">
    <property type="entry name" value="Pyr_redox_dim"/>
    <property type="match status" value="1"/>
</dbReference>
<comment type="catalytic activity">
    <reaction evidence="12 16">
        <text>N(6)-[(R)-dihydrolipoyl]-L-lysyl-[protein] + NAD(+) = N(6)-[(R)-lipoyl]-L-lysyl-[protein] + NADH + H(+)</text>
        <dbReference type="Rhea" id="RHEA:15045"/>
        <dbReference type="Rhea" id="RHEA-COMP:10474"/>
        <dbReference type="Rhea" id="RHEA-COMP:10475"/>
        <dbReference type="ChEBI" id="CHEBI:15378"/>
        <dbReference type="ChEBI" id="CHEBI:57540"/>
        <dbReference type="ChEBI" id="CHEBI:57945"/>
        <dbReference type="ChEBI" id="CHEBI:83099"/>
        <dbReference type="ChEBI" id="CHEBI:83100"/>
        <dbReference type="EC" id="1.8.1.4"/>
    </reaction>
</comment>
<dbReference type="InterPro" id="IPR036188">
    <property type="entry name" value="FAD/NAD-bd_sf"/>
</dbReference>
<feature type="disulfide bond" description="Redox-active" evidence="15">
    <location>
        <begin position="79"/>
        <end position="84"/>
    </location>
</feature>
<evidence type="ECO:0000256" key="6">
    <source>
        <dbReference type="ARBA" id="ARBA00022630"/>
    </source>
</evidence>
<dbReference type="Pfam" id="PF07992">
    <property type="entry name" value="Pyr_redox_2"/>
    <property type="match status" value="1"/>
</dbReference>
<evidence type="ECO:0000256" key="10">
    <source>
        <dbReference type="ARBA" id="ARBA00023157"/>
    </source>
</evidence>
<feature type="binding site" evidence="14">
    <location>
        <position position="151"/>
    </location>
    <ligand>
        <name>FAD</name>
        <dbReference type="ChEBI" id="CHEBI:57692"/>
    </ligand>
</feature>
<dbReference type="InterPro" id="IPR004099">
    <property type="entry name" value="Pyr_nucl-diS_OxRdtase_dimer"/>
</dbReference>
<dbReference type="InterPro" id="IPR050151">
    <property type="entry name" value="Class-I_Pyr_Nuc-Dis_Oxidored"/>
</dbReference>
<evidence type="ECO:0000256" key="16">
    <source>
        <dbReference type="RuleBase" id="RU003692"/>
    </source>
</evidence>
<comment type="caution">
    <text evidence="19">The sequence shown here is derived from an EMBL/GenBank/DDBJ whole genome shotgun (WGS) entry which is preliminary data.</text>
</comment>